<dbReference type="Proteomes" id="UP001166191">
    <property type="component" value="Unassembled WGS sequence"/>
</dbReference>
<dbReference type="RefSeq" id="WP_216032014.1">
    <property type="nucleotide sequence ID" value="NZ_JAHKNG010000004.1"/>
</dbReference>
<sequence>MSKSPIRNTDDLARGTARGLLDGMCHATLAVIDPETGHPHLSRILCQTDADGQPMALLAGLATHSRALAADPRAGLLVENTQPKGDPMTWPRLSLQVTASQLPSTPERRERWLERHPRSQLFLGLPDFAFWQLTPLGGLLNAGFGAAFRLTPADLALPANETSPQG</sequence>
<accession>A0ABS6AI25</accession>
<dbReference type="EMBL" id="JAHKNG010000004">
    <property type="protein sequence ID" value="MBU3029320.1"/>
    <property type="molecule type" value="Genomic_DNA"/>
</dbReference>
<keyword evidence="2" id="KW-1185">Reference proteome</keyword>
<gene>
    <name evidence="1" type="ORF">KNW02_04175</name>
</gene>
<protein>
    <submittedName>
        <fullName evidence="1">Pyridoxamine 5-phosphate oxidase</fullName>
    </submittedName>
</protein>
<name>A0ABS6AI25_9RHOB</name>
<reference evidence="1" key="1">
    <citation type="submission" date="2021-06" db="EMBL/GenBank/DDBJ databases">
        <title>Paracoccus bacterium XHP0099 sp. nov., isolated from the surface waters of the Yellow Sea.</title>
        <authorList>
            <person name="Xue H."/>
            <person name="Zhang D."/>
        </authorList>
    </citation>
    <scope>NUCLEOTIDE SEQUENCE</scope>
    <source>
        <strain evidence="1">XHP0099</strain>
    </source>
</reference>
<organism evidence="1 2">
    <name type="scientific">Paracoccus marinaquae</name>
    <dbReference type="NCBI Taxonomy" id="2841926"/>
    <lineage>
        <taxon>Bacteria</taxon>
        <taxon>Pseudomonadati</taxon>
        <taxon>Pseudomonadota</taxon>
        <taxon>Alphaproteobacteria</taxon>
        <taxon>Rhodobacterales</taxon>
        <taxon>Paracoccaceae</taxon>
        <taxon>Paracoccus</taxon>
    </lineage>
</organism>
<comment type="caution">
    <text evidence="1">The sequence shown here is derived from an EMBL/GenBank/DDBJ whole genome shotgun (WGS) entry which is preliminary data.</text>
</comment>
<evidence type="ECO:0000313" key="1">
    <source>
        <dbReference type="EMBL" id="MBU3029320.1"/>
    </source>
</evidence>
<evidence type="ECO:0000313" key="2">
    <source>
        <dbReference type="Proteomes" id="UP001166191"/>
    </source>
</evidence>
<proteinExistence type="predicted"/>